<feature type="compositionally biased region" description="Polar residues" evidence="5">
    <location>
        <begin position="200"/>
        <end position="218"/>
    </location>
</feature>
<dbReference type="OrthoDB" id="5795902at2759"/>
<feature type="compositionally biased region" description="Acidic residues" evidence="5">
    <location>
        <begin position="226"/>
        <end position="235"/>
    </location>
</feature>
<evidence type="ECO:0000313" key="8">
    <source>
        <dbReference type="Proteomes" id="UP000005018"/>
    </source>
</evidence>
<proteinExistence type="predicted"/>
<evidence type="ECO:0000256" key="5">
    <source>
        <dbReference type="SAM" id="MobiDB-lite"/>
    </source>
</evidence>
<keyword evidence="3" id="KW-0862">Zinc</keyword>
<keyword evidence="1" id="KW-0479">Metal-binding</keyword>
<keyword evidence="8" id="KW-1185">Reference proteome</keyword>
<dbReference type="InterPro" id="IPR003126">
    <property type="entry name" value="Znf_UBR"/>
</dbReference>
<dbReference type="EMBL" id="HE681722">
    <property type="protein sequence ID" value="CCG23373.1"/>
    <property type="molecule type" value="Genomic_DNA"/>
</dbReference>
<reference evidence="7 8" key="1">
    <citation type="journal article" date="2012" name="PLoS ONE">
        <title>Sequence and analysis of the genome of the pathogenic yeast Candida orthopsilosis.</title>
        <authorList>
            <person name="Riccombeni A."/>
            <person name="Vidanes G."/>
            <person name="Proux-Wera E."/>
            <person name="Wolfe K.H."/>
            <person name="Butler G."/>
        </authorList>
    </citation>
    <scope>NUCLEOTIDE SEQUENCE [LARGE SCALE GENOMIC DNA]</scope>
    <source>
        <strain evidence="7 8">Co 90-125</strain>
    </source>
</reference>
<feature type="compositionally biased region" description="Polar residues" evidence="5">
    <location>
        <begin position="118"/>
        <end position="131"/>
    </location>
</feature>
<organism evidence="7 8">
    <name type="scientific">Candida orthopsilosis (strain 90-125)</name>
    <name type="common">Yeast</name>
    <dbReference type="NCBI Taxonomy" id="1136231"/>
    <lineage>
        <taxon>Eukaryota</taxon>
        <taxon>Fungi</taxon>
        <taxon>Dikarya</taxon>
        <taxon>Ascomycota</taxon>
        <taxon>Saccharomycotina</taxon>
        <taxon>Pichiomycetes</taxon>
        <taxon>Debaryomycetaceae</taxon>
        <taxon>Candida/Lodderomyces clade</taxon>
        <taxon>Candida</taxon>
    </lineage>
</organism>
<dbReference type="PANTHER" id="PTHR13513">
    <property type="entry name" value="E3 UBIQUITIN-PROTEIN LIGASE UBR7"/>
    <property type="match status" value="1"/>
</dbReference>
<dbReference type="GO" id="GO:0061630">
    <property type="term" value="F:ubiquitin protein ligase activity"/>
    <property type="evidence" value="ECO:0007669"/>
    <property type="project" value="InterPro"/>
</dbReference>
<evidence type="ECO:0000256" key="2">
    <source>
        <dbReference type="ARBA" id="ARBA00022771"/>
    </source>
</evidence>
<evidence type="ECO:0000256" key="1">
    <source>
        <dbReference type="ARBA" id="ARBA00022723"/>
    </source>
</evidence>
<dbReference type="KEGG" id="cot:CORT_0D05340"/>
<dbReference type="eggNOG" id="KOG2752">
    <property type="taxonomic scope" value="Eukaryota"/>
</dbReference>
<dbReference type="HOGENOM" id="CLU_025221_1_0_1"/>
<name>H8X6C5_CANO9</name>
<dbReference type="InterPro" id="IPR013083">
    <property type="entry name" value="Znf_RING/FYVE/PHD"/>
</dbReference>
<protein>
    <recommendedName>
        <fullName evidence="6">UBR-type domain-containing protein</fullName>
    </recommendedName>
</protein>
<feature type="region of interest" description="Disordered" evidence="5">
    <location>
        <begin position="109"/>
        <end position="141"/>
    </location>
</feature>
<dbReference type="CDD" id="cd19677">
    <property type="entry name" value="UBR-box_UBR7"/>
    <property type="match status" value="1"/>
</dbReference>
<dbReference type="Pfam" id="PF02207">
    <property type="entry name" value="zf-UBR"/>
    <property type="match status" value="1"/>
</dbReference>
<feature type="zinc finger region" description="UBR-type" evidence="4">
    <location>
        <begin position="40"/>
        <end position="115"/>
    </location>
</feature>
<feature type="region of interest" description="Disordered" evidence="5">
    <location>
        <begin position="200"/>
        <end position="235"/>
    </location>
</feature>
<gene>
    <name evidence="7" type="ORF">CORT_0D05340</name>
</gene>
<dbReference type="AlphaFoldDB" id="H8X6C5"/>
<dbReference type="GO" id="GO:0008270">
    <property type="term" value="F:zinc ion binding"/>
    <property type="evidence" value="ECO:0007669"/>
    <property type="project" value="UniProtKB-KW"/>
</dbReference>
<evidence type="ECO:0000313" key="7">
    <source>
        <dbReference type="EMBL" id="CCG23373.1"/>
    </source>
</evidence>
<dbReference type="InterPro" id="IPR047506">
    <property type="entry name" value="UBR7-like_UBR-box"/>
</dbReference>
<dbReference type="PROSITE" id="PS51157">
    <property type="entry name" value="ZF_UBR"/>
    <property type="match status" value="1"/>
</dbReference>
<dbReference type="InterPro" id="IPR040204">
    <property type="entry name" value="UBR7"/>
</dbReference>
<evidence type="ECO:0000259" key="6">
    <source>
        <dbReference type="PROSITE" id="PS51157"/>
    </source>
</evidence>
<dbReference type="PANTHER" id="PTHR13513:SF9">
    <property type="entry name" value="E3 UBIQUITIN-PROTEIN LIGASE UBR7-RELATED"/>
    <property type="match status" value="1"/>
</dbReference>
<dbReference type="GO" id="GO:0005737">
    <property type="term" value="C:cytoplasm"/>
    <property type="evidence" value="ECO:0007669"/>
    <property type="project" value="TreeGrafter"/>
</dbReference>
<keyword evidence="2" id="KW-0863">Zinc-finger</keyword>
<dbReference type="SMART" id="SM00396">
    <property type="entry name" value="ZnF_UBR1"/>
    <property type="match status" value="1"/>
</dbReference>
<dbReference type="GeneID" id="14540299"/>
<dbReference type="Gene3D" id="3.30.40.10">
    <property type="entry name" value="Zinc/RING finger domain, C3HC4 (zinc finger)"/>
    <property type="match status" value="1"/>
</dbReference>
<accession>H8X6C5</accession>
<evidence type="ECO:0000256" key="4">
    <source>
        <dbReference type="PROSITE-ProRule" id="PRU00508"/>
    </source>
</evidence>
<dbReference type="Proteomes" id="UP000005018">
    <property type="component" value="Chromosome 4"/>
</dbReference>
<sequence length="445" mass="50809">MSNKEKASDDSQESLTAIDYINQQEKLEREARILMPFDPNECTYELGELRQQVYACLTCSRTNDNQPIGVCYSCSIQCHSKHELVELFTKRSFLCDCGTTRMAKTPNGACNLRRADRSNSGPLSKPGSRQPSHVDLPAEDIPSNSNVYNQNFYGKFCNCKQPYDPAKETGNMFQCYFGFACGEDWFHDRCIMGLKPESQLTEQENNASGANTGQTGNEETPMEVSPGDDESDDEDDVDAIGRLQYFPRFKSFDEYICWQCVSKFREIFTQLDQKIPGVILEKLPRFNGVRSVQEWKKLKKKEDEPKAKRARKDGDDHRHEEDQYSIFLAKHFKKKLAENISRLDHASSLYQFLQNNSELYENDPIHKPPEDPSEDAWSIATSNADLDAIQSLPRDQAIEGIQAYNAIKAKLRDFFKPFAEQGKVVTEDEVKSFFGEMVAKEKSSD</sequence>
<feature type="region of interest" description="Disordered" evidence="5">
    <location>
        <begin position="297"/>
        <end position="318"/>
    </location>
</feature>
<evidence type="ECO:0000256" key="3">
    <source>
        <dbReference type="ARBA" id="ARBA00022833"/>
    </source>
</evidence>
<dbReference type="RefSeq" id="XP_003869508.1">
    <property type="nucleotide sequence ID" value="XM_003869459.1"/>
</dbReference>
<feature type="domain" description="UBR-type" evidence="6">
    <location>
        <begin position="40"/>
        <end position="115"/>
    </location>
</feature>